<feature type="compositionally biased region" description="Low complexity" evidence="1">
    <location>
        <begin position="186"/>
        <end position="214"/>
    </location>
</feature>
<keyword evidence="3" id="KW-1185">Reference proteome</keyword>
<accession>A0AAV4HBY1</accession>
<evidence type="ECO:0000313" key="3">
    <source>
        <dbReference type="Proteomes" id="UP000762676"/>
    </source>
</evidence>
<feature type="region of interest" description="Disordered" evidence="1">
    <location>
        <begin position="18"/>
        <end position="225"/>
    </location>
</feature>
<evidence type="ECO:0000313" key="2">
    <source>
        <dbReference type="EMBL" id="GFR94251.1"/>
    </source>
</evidence>
<comment type="caution">
    <text evidence="2">The sequence shown here is derived from an EMBL/GenBank/DDBJ whole genome shotgun (WGS) entry which is preliminary data.</text>
</comment>
<feature type="region of interest" description="Disordered" evidence="1">
    <location>
        <begin position="324"/>
        <end position="371"/>
    </location>
</feature>
<dbReference type="AlphaFoldDB" id="A0AAV4HBY1"/>
<proteinExistence type="predicted"/>
<feature type="compositionally biased region" description="Polar residues" evidence="1">
    <location>
        <begin position="102"/>
        <end position="137"/>
    </location>
</feature>
<name>A0AAV4HBY1_9GAST</name>
<reference evidence="2 3" key="1">
    <citation type="journal article" date="2021" name="Elife">
        <title>Chloroplast acquisition without the gene transfer in kleptoplastic sea slugs, Plakobranchus ocellatus.</title>
        <authorList>
            <person name="Maeda T."/>
            <person name="Takahashi S."/>
            <person name="Yoshida T."/>
            <person name="Shimamura S."/>
            <person name="Takaki Y."/>
            <person name="Nagai Y."/>
            <person name="Toyoda A."/>
            <person name="Suzuki Y."/>
            <person name="Arimoto A."/>
            <person name="Ishii H."/>
            <person name="Satoh N."/>
            <person name="Nishiyama T."/>
            <person name="Hasebe M."/>
            <person name="Maruyama T."/>
            <person name="Minagawa J."/>
            <person name="Obokata J."/>
            <person name="Shigenobu S."/>
        </authorList>
    </citation>
    <scope>NUCLEOTIDE SEQUENCE [LARGE SCALE GENOMIC DNA]</scope>
</reference>
<feature type="compositionally biased region" description="Low complexity" evidence="1">
    <location>
        <begin position="162"/>
        <end position="171"/>
    </location>
</feature>
<feature type="compositionally biased region" description="Basic residues" evidence="1">
    <location>
        <begin position="84"/>
        <end position="101"/>
    </location>
</feature>
<organism evidence="2 3">
    <name type="scientific">Elysia marginata</name>
    <dbReference type="NCBI Taxonomy" id="1093978"/>
    <lineage>
        <taxon>Eukaryota</taxon>
        <taxon>Metazoa</taxon>
        <taxon>Spiralia</taxon>
        <taxon>Lophotrochozoa</taxon>
        <taxon>Mollusca</taxon>
        <taxon>Gastropoda</taxon>
        <taxon>Heterobranchia</taxon>
        <taxon>Euthyneura</taxon>
        <taxon>Panpulmonata</taxon>
        <taxon>Sacoglossa</taxon>
        <taxon>Placobranchoidea</taxon>
        <taxon>Plakobranchidae</taxon>
        <taxon>Elysia</taxon>
    </lineage>
</organism>
<dbReference type="Proteomes" id="UP000762676">
    <property type="component" value="Unassembled WGS sequence"/>
</dbReference>
<sequence>MDEKEQADRLAAAEALFMISNRGEKPQIPVRSRPTRRGKKQKVVDYDDITASKRKTEGAISPRSRSRSRSKSSDGANPTSDRGRARKGLNKRGRGRGRGKKQNSIGRNHGSRYNDNSESDDNNVPNLSIDLKTSPNDKNPDLNDSPVPKAQRGRGKKRGGKSKSLSKPPKSQNYEIDESDNTPAPGHSSAVGLSGASLSKSGPSSSRSNNSKHPTVSGPVTSSGNLPSLGLVSGFNKVSLAGTSHATGETAALPSLNLSSFTEGNLLSVNLPSLPSEYPFLQLSSQPTPNLSSLGDVTVSQSMDVDTQADRGKSEKFLPLKKRKLHKADESADTPTTVATDSPVDGLSVSDSEERYEAISPEPARAPFTVQAPPIITMQTLMEIKTALQADDDGDL</sequence>
<evidence type="ECO:0000256" key="1">
    <source>
        <dbReference type="SAM" id="MobiDB-lite"/>
    </source>
</evidence>
<dbReference type="EMBL" id="BMAT01005489">
    <property type="protein sequence ID" value="GFR94251.1"/>
    <property type="molecule type" value="Genomic_DNA"/>
</dbReference>
<feature type="compositionally biased region" description="Basic and acidic residues" evidence="1">
    <location>
        <begin position="42"/>
        <end position="57"/>
    </location>
</feature>
<gene>
    <name evidence="2" type="ORF">ElyMa_002663900</name>
</gene>
<protein>
    <submittedName>
        <fullName evidence="2">Uncharacterized protein</fullName>
    </submittedName>
</protein>
<feature type="compositionally biased region" description="Basic residues" evidence="1">
    <location>
        <begin position="151"/>
        <end position="161"/>
    </location>
</feature>